<dbReference type="GO" id="GO:0005829">
    <property type="term" value="C:cytosol"/>
    <property type="evidence" value="ECO:0007669"/>
    <property type="project" value="UniProtKB-SubCell"/>
</dbReference>
<organism evidence="7 8">
    <name type="scientific">Varanus komodoensis</name>
    <name type="common">Komodo dragon</name>
    <dbReference type="NCBI Taxonomy" id="61221"/>
    <lineage>
        <taxon>Eukaryota</taxon>
        <taxon>Metazoa</taxon>
        <taxon>Chordata</taxon>
        <taxon>Craniata</taxon>
        <taxon>Vertebrata</taxon>
        <taxon>Euteleostomi</taxon>
        <taxon>Lepidosauria</taxon>
        <taxon>Squamata</taxon>
        <taxon>Bifurcata</taxon>
        <taxon>Unidentata</taxon>
        <taxon>Episquamata</taxon>
        <taxon>Toxicofera</taxon>
        <taxon>Anguimorpha</taxon>
        <taxon>Paleoanguimorpha</taxon>
        <taxon>Varanoidea</taxon>
        <taxon>Varanidae</taxon>
        <taxon>Varanus</taxon>
    </lineage>
</organism>
<evidence type="ECO:0000313" key="8">
    <source>
        <dbReference type="Proteomes" id="UP000694545"/>
    </source>
</evidence>
<reference evidence="7" key="2">
    <citation type="submission" date="2025-09" db="UniProtKB">
        <authorList>
            <consortium name="Ensembl"/>
        </authorList>
    </citation>
    <scope>IDENTIFICATION</scope>
</reference>
<reference evidence="7" key="1">
    <citation type="submission" date="2025-08" db="UniProtKB">
        <authorList>
            <consortium name="Ensembl"/>
        </authorList>
    </citation>
    <scope>IDENTIFICATION</scope>
</reference>
<protein>
    <recommendedName>
        <fullName evidence="6">Pyrin domain-containing protein</fullName>
    </recommendedName>
</protein>
<dbReference type="AlphaFoldDB" id="A0A8D2LQ31"/>
<keyword evidence="8" id="KW-1185">Reference proteome</keyword>
<dbReference type="Proteomes" id="UP000694545">
    <property type="component" value="Unplaced"/>
</dbReference>
<dbReference type="SUPFAM" id="SSF47986">
    <property type="entry name" value="DEATH domain"/>
    <property type="match status" value="2"/>
</dbReference>
<keyword evidence="4" id="KW-0391">Immunity</keyword>
<evidence type="ECO:0000256" key="2">
    <source>
        <dbReference type="ARBA" id="ARBA00022490"/>
    </source>
</evidence>
<dbReference type="Gene3D" id="1.10.533.10">
    <property type="entry name" value="Death Domain, Fas"/>
    <property type="match status" value="2"/>
</dbReference>
<keyword evidence="2" id="KW-0963">Cytoplasm</keyword>
<dbReference type="InterPro" id="IPR011029">
    <property type="entry name" value="DEATH-like_dom_sf"/>
</dbReference>
<dbReference type="Pfam" id="PF02758">
    <property type="entry name" value="PYRIN"/>
    <property type="match status" value="1"/>
</dbReference>
<keyword evidence="5" id="KW-0395">Inflammatory response</keyword>
<dbReference type="PANTHER" id="PTHR46985:SF2">
    <property type="entry name" value="APOPTOSIS-ASSOCIATED SPECK-LIKE PROTEIN CONTAINING A CARD"/>
    <property type="match status" value="1"/>
</dbReference>
<evidence type="ECO:0000256" key="1">
    <source>
        <dbReference type="ARBA" id="ARBA00004514"/>
    </source>
</evidence>
<dbReference type="PROSITE" id="PS50824">
    <property type="entry name" value="DAPIN"/>
    <property type="match status" value="1"/>
</dbReference>
<evidence type="ECO:0000259" key="6">
    <source>
        <dbReference type="PROSITE" id="PS50824"/>
    </source>
</evidence>
<evidence type="ECO:0000256" key="5">
    <source>
        <dbReference type="ARBA" id="ARBA00023198"/>
    </source>
</evidence>
<proteinExistence type="predicted"/>
<accession>A0A8D2LQ31</accession>
<sequence length="185" mass="21537">MLLPPAVGRVRDCLVSTLETLPSYEFKNFKDKLRKEGFSNTPGRVLQAAEVENLTDHLLSKYGKDFELTEWQNRKDEATHRTKAYCFPVKKRIGHPVQRQARMGKHYTEKHQEEIIRRVIGIDVILDSLVAHCLVTVKQVPEIKGTTQQKMQKLYQLVPSWTTTKKNTMCRVLKETNPWLFLEQS</sequence>
<dbReference type="GO" id="GO:0045087">
    <property type="term" value="P:innate immune response"/>
    <property type="evidence" value="ECO:0007669"/>
    <property type="project" value="UniProtKB-KW"/>
</dbReference>
<name>A0A8D2LQ31_VARKO</name>
<evidence type="ECO:0000256" key="3">
    <source>
        <dbReference type="ARBA" id="ARBA00022588"/>
    </source>
</evidence>
<feature type="domain" description="Pyrin" evidence="6">
    <location>
        <begin position="1"/>
        <end position="65"/>
    </location>
</feature>
<dbReference type="GO" id="GO:0042981">
    <property type="term" value="P:regulation of apoptotic process"/>
    <property type="evidence" value="ECO:0007669"/>
    <property type="project" value="InterPro"/>
</dbReference>
<dbReference type="Ensembl" id="ENSVKKT00000025772.1">
    <property type="protein sequence ID" value="ENSVKKP00000025161.1"/>
    <property type="gene ID" value="ENSVKKG00000016539.1"/>
</dbReference>
<dbReference type="Pfam" id="PF00619">
    <property type="entry name" value="CARD"/>
    <property type="match status" value="1"/>
</dbReference>
<dbReference type="InterPro" id="IPR004020">
    <property type="entry name" value="DAPIN"/>
</dbReference>
<dbReference type="InterPro" id="IPR001315">
    <property type="entry name" value="CARD"/>
</dbReference>
<keyword evidence="3" id="KW-0399">Innate immunity</keyword>
<comment type="subcellular location">
    <subcellularLocation>
        <location evidence="1">Cytoplasm</location>
        <location evidence="1">Cytosol</location>
    </subcellularLocation>
</comment>
<dbReference type="GO" id="GO:0006954">
    <property type="term" value="P:inflammatory response"/>
    <property type="evidence" value="ECO:0007669"/>
    <property type="project" value="UniProtKB-KW"/>
</dbReference>
<dbReference type="InterPro" id="IPR051249">
    <property type="entry name" value="NLRP_Inflammasome"/>
</dbReference>
<dbReference type="PANTHER" id="PTHR46985">
    <property type="entry name" value="NACHT, LRR AND PYD DOMAINS-CONTAINING PROTEIN 1"/>
    <property type="match status" value="1"/>
</dbReference>
<evidence type="ECO:0000256" key="4">
    <source>
        <dbReference type="ARBA" id="ARBA00022859"/>
    </source>
</evidence>
<evidence type="ECO:0000313" key="7">
    <source>
        <dbReference type="Ensembl" id="ENSVKKP00000025161.1"/>
    </source>
</evidence>